<keyword evidence="5" id="KW-0206">Cytoskeleton</keyword>
<dbReference type="SMART" id="SM00676">
    <property type="entry name" value="DM10"/>
    <property type="match status" value="3"/>
</dbReference>
<dbReference type="InterPro" id="IPR006602">
    <property type="entry name" value="DM10_dom"/>
</dbReference>
<evidence type="ECO:0000256" key="5">
    <source>
        <dbReference type="ARBA" id="ARBA00023212"/>
    </source>
</evidence>
<evidence type="ECO:0000259" key="8">
    <source>
        <dbReference type="PROSITE" id="PS51336"/>
    </source>
</evidence>
<accession>A0A8J2SX88</accession>
<organism evidence="9 10">
    <name type="scientific">Pelagomonas calceolata</name>
    <dbReference type="NCBI Taxonomy" id="35677"/>
    <lineage>
        <taxon>Eukaryota</taxon>
        <taxon>Sar</taxon>
        <taxon>Stramenopiles</taxon>
        <taxon>Ochrophyta</taxon>
        <taxon>Pelagophyceae</taxon>
        <taxon>Pelagomonadales</taxon>
        <taxon>Pelagomonadaceae</taxon>
        <taxon>Pelagomonas</taxon>
    </lineage>
</organism>
<dbReference type="GO" id="GO:0060285">
    <property type="term" value="P:cilium-dependent cell motility"/>
    <property type="evidence" value="ECO:0007669"/>
    <property type="project" value="TreeGrafter"/>
</dbReference>
<feature type="domain" description="DM10" evidence="8">
    <location>
        <begin position="218"/>
        <end position="330"/>
    </location>
</feature>
<feature type="domain" description="DM10" evidence="8">
    <location>
        <begin position="388"/>
        <end position="512"/>
    </location>
</feature>
<evidence type="ECO:0000313" key="9">
    <source>
        <dbReference type="EMBL" id="CAH0375104.1"/>
    </source>
</evidence>
<evidence type="ECO:0000256" key="4">
    <source>
        <dbReference type="ARBA" id="ARBA00022737"/>
    </source>
</evidence>
<evidence type="ECO:0000256" key="2">
    <source>
        <dbReference type="ARBA" id="ARBA00004245"/>
    </source>
</evidence>
<dbReference type="Gene3D" id="2.30.29.170">
    <property type="match status" value="3"/>
</dbReference>
<comment type="caution">
    <text evidence="9">The sequence shown here is derived from an EMBL/GenBank/DDBJ whole genome shotgun (WGS) entry which is preliminary data.</text>
</comment>
<feature type="domain" description="DM10" evidence="8">
    <location>
        <begin position="63"/>
        <end position="172"/>
    </location>
</feature>
<dbReference type="GO" id="GO:0072686">
    <property type="term" value="C:mitotic spindle"/>
    <property type="evidence" value="ECO:0007669"/>
    <property type="project" value="TreeGrafter"/>
</dbReference>
<feature type="region of interest" description="Disordered" evidence="7">
    <location>
        <begin position="1"/>
        <end position="61"/>
    </location>
</feature>
<evidence type="ECO:0000256" key="7">
    <source>
        <dbReference type="SAM" id="MobiDB-lite"/>
    </source>
</evidence>
<gene>
    <name evidence="9" type="ORF">PECAL_4P24260</name>
</gene>
<dbReference type="GO" id="GO:0000281">
    <property type="term" value="P:mitotic cytokinesis"/>
    <property type="evidence" value="ECO:0007669"/>
    <property type="project" value="TreeGrafter"/>
</dbReference>
<dbReference type="Proteomes" id="UP000789595">
    <property type="component" value="Unassembled WGS sequence"/>
</dbReference>
<reference evidence="9" key="1">
    <citation type="submission" date="2021-11" db="EMBL/GenBank/DDBJ databases">
        <authorList>
            <consortium name="Genoscope - CEA"/>
            <person name="William W."/>
        </authorList>
    </citation>
    <scope>NUCLEOTIDE SEQUENCE</scope>
</reference>
<keyword evidence="10" id="KW-1185">Reference proteome</keyword>
<evidence type="ECO:0000256" key="6">
    <source>
        <dbReference type="ARBA" id="ARBA00023273"/>
    </source>
</evidence>
<dbReference type="OrthoDB" id="10255210at2759"/>
<keyword evidence="4" id="KW-0677">Repeat</keyword>
<dbReference type="AlphaFoldDB" id="A0A8J2SX88"/>
<dbReference type="GO" id="GO:0007052">
    <property type="term" value="P:mitotic spindle organization"/>
    <property type="evidence" value="ECO:0007669"/>
    <property type="project" value="TreeGrafter"/>
</dbReference>
<comment type="subcellular location">
    <subcellularLocation>
        <location evidence="1">Cell projection</location>
        <location evidence="1">Cilium</location>
    </subcellularLocation>
    <subcellularLocation>
        <location evidence="2">Cytoplasm</location>
        <location evidence="2">Cytoskeleton</location>
    </subcellularLocation>
</comment>
<dbReference type="PROSITE" id="PS51336">
    <property type="entry name" value="DM10"/>
    <property type="match status" value="3"/>
</dbReference>
<dbReference type="EMBL" id="CAKKNE010000004">
    <property type="protein sequence ID" value="CAH0375104.1"/>
    <property type="molecule type" value="Genomic_DNA"/>
</dbReference>
<sequence>MAGGNKTSSRSGLGQRESIGNPLNLTLGRRPVSAASTRRGFKGSARVVPQPQQPEEDEAVTKQPNALGFTAWFEEKIVEYSSKSRPYAITRFRKCIMTYFPEDASLGIEEPKIKNSGYMGGTYLKRSKCKHESGRAFTPGDFVVGQDINVYGQIFTIADADTTTRRNYRNIYGFQQPAAVDIPDDGFAEERARKGIPKPRHDPKPKRVDHLAGMPPGTHDVLRFFCAYQDDRTDGDEDRRYVLHFFLRDGTVEVKECKTEGVQPFPNLLNRSKLPKDTFFNPDTPMYDANQPKQVSWEDLRCGSTIMVWGRSLLLLSCDRTTELFYQRKGIAQNPMQVEEDKGPAFPKTLPPYNGVGAENDLYSMGLSLQPKIVKSTTDEFKRWQMADNKVLRFEMEFAHNDVSDMDKQRRFVTNYNLGDDTIMVFEPPIRNSGLEAGVFLGRQRYKKYVPDQREGKGLKNHGSVLSRWLRPADFYDGAIVPFEHPSTGRLLQTFRVIGADGFTRRIEAEKKQNAGGHLNVVIEQLAERLCAARVQVREILKANDASGRGLPSEEFKLILKDLEHASQKDSHGVSANVLDEDVLEQICWTYADPDEKDLVRYNDFVDALVLSAPMPKIPKLSACGVAGSAAVAAAGKNLEKQLIEALRMQVGNGDCNGGNMRQSFRREDHQRRGCVDEESWFRVLKKHKVHGALTMDDTRQLQMKYTEVSRITAGIEYERLCDKIYEGDFGDYMKKLLMSLPERGDLQAVDRDEYRAAIAGGNKIPTVKECLKKTTHAVRLCEVTGSGVPIENQLNERLKLCLRSFASAFGRNHRKKKLRRNLMAFDTANAGSCTREAFEKSVDAIIAAGWCDIDARDLDLLYNYLFPRPWTRLDNNALLDALCSRDVKGVMRMHRNAEQQEEDPRFLFKGYGG</sequence>
<proteinExistence type="predicted"/>
<evidence type="ECO:0000313" key="10">
    <source>
        <dbReference type="Proteomes" id="UP000789595"/>
    </source>
</evidence>
<dbReference type="PANTHER" id="PTHR12086">
    <property type="entry name" value="EF-HAND DOMAIN C-TERMINAL CONTAINING PROTEIN"/>
    <property type="match status" value="1"/>
</dbReference>
<protein>
    <recommendedName>
        <fullName evidence="8">DM10 domain-containing protein</fullName>
    </recommendedName>
</protein>
<evidence type="ECO:0000256" key="1">
    <source>
        <dbReference type="ARBA" id="ARBA00004138"/>
    </source>
</evidence>
<dbReference type="InterPro" id="IPR040193">
    <property type="entry name" value="EFHC1/EFHC2/EFHB"/>
</dbReference>
<dbReference type="GO" id="GO:0005930">
    <property type="term" value="C:axoneme"/>
    <property type="evidence" value="ECO:0007669"/>
    <property type="project" value="TreeGrafter"/>
</dbReference>
<dbReference type="PANTHER" id="PTHR12086:SF9">
    <property type="entry name" value="EF-HAND DOMAIN-CONTAINING PROTEIN 1"/>
    <property type="match status" value="1"/>
</dbReference>
<keyword evidence="3" id="KW-0963">Cytoplasm</keyword>
<dbReference type="GO" id="GO:0043014">
    <property type="term" value="F:alpha-tubulin binding"/>
    <property type="evidence" value="ECO:0007669"/>
    <property type="project" value="TreeGrafter"/>
</dbReference>
<dbReference type="Pfam" id="PF06565">
    <property type="entry name" value="DM10_dom"/>
    <property type="match status" value="3"/>
</dbReference>
<evidence type="ECO:0000256" key="3">
    <source>
        <dbReference type="ARBA" id="ARBA00022490"/>
    </source>
</evidence>
<keyword evidence="6" id="KW-0966">Cell projection</keyword>
<feature type="compositionally biased region" description="Polar residues" evidence="7">
    <location>
        <begin position="1"/>
        <end position="12"/>
    </location>
</feature>
<name>A0A8J2SX88_9STRA</name>